<proteinExistence type="predicted"/>
<organism evidence="1 2">
    <name type="scientific">Myxococcus xanthus (strain DK1622)</name>
    <dbReference type="NCBI Taxonomy" id="246197"/>
    <lineage>
        <taxon>Bacteria</taxon>
        <taxon>Pseudomonadati</taxon>
        <taxon>Myxococcota</taxon>
        <taxon>Myxococcia</taxon>
        <taxon>Myxococcales</taxon>
        <taxon>Cystobacterineae</taxon>
        <taxon>Myxococcaceae</taxon>
        <taxon>Myxococcus</taxon>
    </lineage>
</organism>
<reference evidence="1 2" key="1">
    <citation type="journal article" date="2006" name="Proc. Natl. Acad. Sci. U.S.A.">
        <title>Evolution of sensory complexity recorded in a myxobacterial genome.</title>
        <authorList>
            <person name="Goldman B.S."/>
            <person name="Nierman W.C."/>
            <person name="Kaiser D."/>
            <person name="Slater S.C."/>
            <person name="Durkin A.S."/>
            <person name="Eisen J.A."/>
            <person name="Ronning C.M."/>
            <person name="Barbazuk W.B."/>
            <person name="Blanchard M."/>
            <person name="Field C."/>
            <person name="Halling C."/>
            <person name="Hinkle G."/>
            <person name="Iartchuk O."/>
            <person name="Kim H.S."/>
            <person name="Mackenzie C."/>
            <person name="Madupu R."/>
            <person name="Miller N."/>
            <person name="Shvartsbeyn A."/>
            <person name="Sullivan S.A."/>
            <person name="Vaudin M."/>
            <person name="Wiegand R."/>
            <person name="Kaplan H.B."/>
        </authorList>
    </citation>
    <scope>NUCLEOTIDE SEQUENCE [LARGE SCALE GENOMIC DNA]</scope>
    <source>
        <strain evidence="2">DK1622</strain>
    </source>
</reference>
<dbReference type="EnsemblBacteria" id="ABF87201">
    <property type="protein sequence ID" value="ABF87201"/>
    <property type="gene ID" value="MXAN_2086"/>
</dbReference>
<dbReference type="STRING" id="246197.MXAN_2086"/>
<dbReference type="Proteomes" id="UP000002402">
    <property type="component" value="Chromosome"/>
</dbReference>
<dbReference type="HOGENOM" id="CLU_1658895_0_0_7"/>
<dbReference type="AlphaFoldDB" id="Q1DAK9"/>
<accession>Q1DAK9</accession>
<evidence type="ECO:0000313" key="1">
    <source>
        <dbReference type="EMBL" id="ABF87201.1"/>
    </source>
</evidence>
<keyword evidence="2" id="KW-1185">Reference proteome</keyword>
<sequence length="159" mass="17279">MQPKEEGRPGEAGPEANYFFCAMMRFTASRSSALMRSRGDESLFPATASLASSYASSSPSLSRSTVEGLTERLHARSMWFKGVRPSTLPEARKTPSPTAQHVQTMNFNAFTLTASYLFVHQRRGRGQFPTAEVSNALTARGGAFNVRALATRRTLSGGP</sequence>
<dbReference type="EMBL" id="CP000113">
    <property type="protein sequence ID" value="ABF87201.1"/>
    <property type="molecule type" value="Genomic_DNA"/>
</dbReference>
<evidence type="ECO:0000313" key="2">
    <source>
        <dbReference type="Proteomes" id="UP000002402"/>
    </source>
</evidence>
<dbReference type="KEGG" id="mxa:MXAN_2086"/>
<protein>
    <submittedName>
        <fullName evidence="1">Uncharacterized protein</fullName>
    </submittedName>
</protein>
<gene>
    <name evidence="1" type="ordered locus">MXAN_2086</name>
</gene>
<name>Q1DAK9_MYXXD</name>